<name>A0A1Y1I6G6_KLENI</name>
<reference evidence="2 3" key="1">
    <citation type="journal article" date="2014" name="Nat. Commun.">
        <title>Klebsormidium flaccidum genome reveals primary factors for plant terrestrial adaptation.</title>
        <authorList>
            <person name="Hori K."/>
            <person name="Maruyama F."/>
            <person name="Fujisawa T."/>
            <person name="Togashi T."/>
            <person name="Yamamoto N."/>
            <person name="Seo M."/>
            <person name="Sato S."/>
            <person name="Yamada T."/>
            <person name="Mori H."/>
            <person name="Tajima N."/>
            <person name="Moriyama T."/>
            <person name="Ikeuchi M."/>
            <person name="Watanabe M."/>
            <person name="Wada H."/>
            <person name="Kobayashi K."/>
            <person name="Saito M."/>
            <person name="Masuda T."/>
            <person name="Sasaki-Sekimoto Y."/>
            <person name="Mashiguchi K."/>
            <person name="Awai K."/>
            <person name="Shimojima M."/>
            <person name="Masuda S."/>
            <person name="Iwai M."/>
            <person name="Nobusawa T."/>
            <person name="Narise T."/>
            <person name="Kondo S."/>
            <person name="Saito H."/>
            <person name="Sato R."/>
            <person name="Murakawa M."/>
            <person name="Ihara Y."/>
            <person name="Oshima-Yamada Y."/>
            <person name="Ohtaka K."/>
            <person name="Satoh M."/>
            <person name="Sonobe K."/>
            <person name="Ishii M."/>
            <person name="Ohtani R."/>
            <person name="Kanamori-Sato M."/>
            <person name="Honoki R."/>
            <person name="Miyazaki D."/>
            <person name="Mochizuki H."/>
            <person name="Umetsu J."/>
            <person name="Higashi K."/>
            <person name="Shibata D."/>
            <person name="Kamiya Y."/>
            <person name="Sato N."/>
            <person name="Nakamura Y."/>
            <person name="Tabata S."/>
            <person name="Ida S."/>
            <person name="Kurokawa K."/>
            <person name="Ohta H."/>
        </authorList>
    </citation>
    <scope>NUCLEOTIDE SEQUENCE [LARGE SCALE GENOMIC DNA]</scope>
    <source>
        <strain evidence="2 3">NIES-2285</strain>
    </source>
</reference>
<comment type="similarity">
    <text evidence="1">Belongs to the SNF8 family.</text>
</comment>
<dbReference type="Proteomes" id="UP000054558">
    <property type="component" value="Unassembled WGS sequence"/>
</dbReference>
<organism evidence="2 3">
    <name type="scientific">Klebsormidium nitens</name>
    <name type="common">Green alga</name>
    <name type="synonym">Ulothrix nitens</name>
    <dbReference type="NCBI Taxonomy" id="105231"/>
    <lineage>
        <taxon>Eukaryota</taxon>
        <taxon>Viridiplantae</taxon>
        <taxon>Streptophyta</taxon>
        <taxon>Klebsormidiophyceae</taxon>
        <taxon>Klebsormidiales</taxon>
        <taxon>Klebsormidiaceae</taxon>
        <taxon>Klebsormidium</taxon>
    </lineage>
</organism>
<gene>
    <name evidence="2" type="ORF">KFL_002030130</name>
</gene>
<dbReference type="EMBL" id="DF237152">
    <property type="protein sequence ID" value="GAQ84731.1"/>
    <property type="molecule type" value="Genomic_DNA"/>
</dbReference>
<evidence type="ECO:0008006" key="4">
    <source>
        <dbReference type="Google" id="ProtNLM"/>
    </source>
</evidence>
<dbReference type="Gene3D" id="1.10.10.10">
    <property type="entry name" value="Winged helix-like DNA-binding domain superfamily/Winged helix DNA-binding domain"/>
    <property type="match status" value="2"/>
</dbReference>
<dbReference type="FunFam" id="1.10.10.10:FF:000363">
    <property type="entry name" value="Vacuolar protein sorting-associated protein"/>
    <property type="match status" value="1"/>
</dbReference>
<dbReference type="PANTHER" id="PTHR12806:SF0">
    <property type="entry name" value="VACUOLAR-SORTING PROTEIN SNF8"/>
    <property type="match status" value="1"/>
</dbReference>
<accession>A0A1Y1I6G6</accession>
<dbReference type="InterPro" id="IPR036388">
    <property type="entry name" value="WH-like_DNA-bd_sf"/>
</dbReference>
<dbReference type="FunFam" id="1.10.10.10:FF:000085">
    <property type="entry name" value="Vacuolar-sorting protein SNF8"/>
    <property type="match status" value="1"/>
</dbReference>
<dbReference type="InterPro" id="IPR036390">
    <property type="entry name" value="WH_DNA-bd_sf"/>
</dbReference>
<dbReference type="InterPro" id="IPR040608">
    <property type="entry name" value="Snf8/Vps36"/>
</dbReference>
<keyword evidence="3" id="KW-1185">Reference proteome</keyword>
<dbReference type="STRING" id="105231.A0A1Y1I6G6"/>
<dbReference type="PANTHER" id="PTHR12806">
    <property type="entry name" value="EAP30 SUBUNIT OF ELL COMPLEX"/>
    <property type="match status" value="1"/>
</dbReference>
<dbReference type="InterPro" id="IPR016689">
    <property type="entry name" value="ESCRT-2_cplx_Snf8"/>
</dbReference>
<dbReference type="GO" id="GO:0000814">
    <property type="term" value="C:ESCRT II complex"/>
    <property type="evidence" value="ECO:0000318"/>
    <property type="project" value="GO_Central"/>
</dbReference>
<evidence type="ECO:0000313" key="3">
    <source>
        <dbReference type="Proteomes" id="UP000054558"/>
    </source>
</evidence>
<dbReference type="OMA" id="QIVEVCM"/>
<dbReference type="OrthoDB" id="283883at2759"/>
<protein>
    <recommendedName>
        <fullName evidence="4">Vacuolar protein sorting-associated protein</fullName>
    </recommendedName>
</protein>
<dbReference type="AlphaFoldDB" id="A0A1Y1I6G6"/>
<evidence type="ECO:0000256" key="1">
    <source>
        <dbReference type="ARBA" id="ARBA00009834"/>
    </source>
</evidence>
<dbReference type="GO" id="GO:0043328">
    <property type="term" value="P:protein transport to vacuole involved in ubiquitin-dependent protein catabolic process via the multivesicular body sorting pathway"/>
    <property type="evidence" value="ECO:0000318"/>
    <property type="project" value="GO_Central"/>
</dbReference>
<dbReference type="SUPFAM" id="SSF46785">
    <property type="entry name" value="Winged helix' DNA-binding domain"/>
    <property type="match status" value="2"/>
</dbReference>
<evidence type="ECO:0000313" key="2">
    <source>
        <dbReference type="EMBL" id="GAQ84731.1"/>
    </source>
</evidence>
<dbReference type="Gene3D" id="6.10.140.180">
    <property type="match status" value="1"/>
</dbReference>
<proteinExistence type="inferred from homology"/>
<sequence>MERAASGITRKFVLLAIGRLPEELGRSWFDKCFRGLDRPLRMAFRRRPGISGLQGATAARAQYKTLGEDVAKVRTEQMTEQLATFKKSLEDFAQKYKNDIKKQPAFRAQFHEMCAKCGVDPLASNKGFWAELLGIGDFYYELGVQIVEACLATRPHNGGLIDLQDLRALVAKKRRTAKEPVTEDDCIRAIGKLKALGSGFEIFTVGSRRLVRSVPTELNRDHNEILEMAQGKGFVTAAEVQAQKGWPPGRVEDALETLLREGLAMIDDGDPDGQRRFWFPCSSGDGNLSIEGQLGEGPIR</sequence>
<dbReference type="Pfam" id="PF04157">
    <property type="entry name" value="EAP30"/>
    <property type="match status" value="1"/>
</dbReference>